<keyword evidence="2 3" id="KW-0040">ANK repeat</keyword>
<dbReference type="InterPro" id="IPR036770">
    <property type="entry name" value="Ankyrin_rpt-contain_sf"/>
</dbReference>
<sequence>MLPQRPNLDQLRRQAKELRDRARSGDTDRLGALPVTLASAQLVIAREHGFASWAKLKDEVERRTTDLAQRVEAFLEASVDGRTGRAVRLLAETPAIAGHDFRTAVVLGDAARVRDLLARDPGLATRPDQRSGWTPLLGVCNSRWHRIEPERAAGLVEVARLLLGAGADPNGAVGSPGRRGHCSPLYAAAGLAGHPALARLLLEHGADPDTPAALYHTAFHDGDHACLRLLLEHGARAEGSATLGAAISVDDAQAVRLLLEAGVDPRVPLPADSLAEVDPATPPIPAVTAALEHDCSAELIEVLLERGADARAEAHVMAVRRGRTDVADLLTRYGARDDTGGIDRFLGACVRADRAEAERLRPPLDRLGTDDLASIVHAAYHDNAAAVDLMLDLGFPLDARGDDGATALHAAAAAGGLRTVRLLLARGADLEAVDTTWGSTPLTWASVGSGFRMGHAEAPDWVAVVQTLIEAGASPHEPWVAGKPPSGEVGALLRRYGLAPENDEDEAQA</sequence>
<dbReference type="SUPFAM" id="SSF48403">
    <property type="entry name" value="Ankyrin repeat"/>
    <property type="match status" value="1"/>
</dbReference>
<evidence type="ECO:0000313" key="4">
    <source>
        <dbReference type="EMBL" id="MBE1560178.1"/>
    </source>
</evidence>
<dbReference type="PANTHER" id="PTHR24189:SF50">
    <property type="entry name" value="ANKYRIN REPEAT AND SOCS BOX PROTEIN 2"/>
    <property type="match status" value="1"/>
</dbReference>
<dbReference type="SMART" id="SM00248">
    <property type="entry name" value="ANK"/>
    <property type="match status" value="6"/>
</dbReference>
<evidence type="ECO:0000256" key="3">
    <source>
        <dbReference type="PROSITE-ProRule" id="PRU00023"/>
    </source>
</evidence>
<dbReference type="Proteomes" id="UP000661607">
    <property type="component" value="Unassembled WGS sequence"/>
</dbReference>
<proteinExistence type="predicted"/>
<dbReference type="PANTHER" id="PTHR24189">
    <property type="entry name" value="MYOTROPHIN"/>
    <property type="match status" value="1"/>
</dbReference>
<evidence type="ECO:0000256" key="2">
    <source>
        <dbReference type="ARBA" id="ARBA00023043"/>
    </source>
</evidence>
<comment type="caution">
    <text evidence="4">The sequence shown here is derived from an EMBL/GenBank/DDBJ whole genome shotgun (WGS) entry which is preliminary data.</text>
</comment>
<keyword evidence="5" id="KW-1185">Reference proteome</keyword>
<name>A0ABR9KDS1_9ACTN</name>
<dbReference type="EMBL" id="JADBEF010000001">
    <property type="protein sequence ID" value="MBE1560178.1"/>
    <property type="molecule type" value="Genomic_DNA"/>
</dbReference>
<dbReference type="Gene3D" id="1.25.40.20">
    <property type="entry name" value="Ankyrin repeat-containing domain"/>
    <property type="match status" value="3"/>
</dbReference>
<dbReference type="PROSITE" id="PS50088">
    <property type="entry name" value="ANK_REPEAT"/>
    <property type="match status" value="1"/>
</dbReference>
<dbReference type="RefSeq" id="WP_192775297.1">
    <property type="nucleotide sequence ID" value="NZ_BAAASY010000029.1"/>
</dbReference>
<evidence type="ECO:0000256" key="1">
    <source>
        <dbReference type="ARBA" id="ARBA00022737"/>
    </source>
</evidence>
<gene>
    <name evidence="4" type="ORF">H4W81_002957</name>
</gene>
<protein>
    <submittedName>
        <fullName evidence="4">Ankyrin repeat protein</fullName>
    </submittedName>
</protein>
<accession>A0ABR9KDS1</accession>
<dbReference type="InterPro" id="IPR002110">
    <property type="entry name" value="Ankyrin_rpt"/>
</dbReference>
<evidence type="ECO:0000313" key="5">
    <source>
        <dbReference type="Proteomes" id="UP000661607"/>
    </source>
</evidence>
<dbReference type="Pfam" id="PF12796">
    <property type="entry name" value="Ank_2"/>
    <property type="match status" value="1"/>
</dbReference>
<reference evidence="4 5" key="1">
    <citation type="submission" date="2020-10" db="EMBL/GenBank/DDBJ databases">
        <title>Sequencing the genomes of 1000 actinobacteria strains.</title>
        <authorList>
            <person name="Klenk H.-P."/>
        </authorList>
    </citation>
    <scope>NUCLEOTIDE SEQUENCE [LARGE SCALE GENOMIC DNA]</scope>
    <source>
        <strain evidence="4 5">DSM 43748</strain>
    </source>
</reference>
<dbReference type="Pfam" id="PF00023">
    <property type="entry name" value="Ank"/>
    <property type="match status" value="1"/>
</dbReference>
<organism evidence="4 5">
    <name type="scientific">Nonomuraea africana</name>
    <dbReference type="NCBI Taxonomy" id="46171"/>
    <lineage>
        <taxon>Bacteria</taxon>
        <taxon>Bacillati</taxon>
        <taxon>Actinomycetota</taxon>
        <taxon>Actinomycetes</taxon>
        <taxon>Streptosporangiales</taxon>
        <taxon>Streptosporangiaceae</taxon>
        <taxon>Nonomuraea</taxon>
    </lineage>
</organism>
<dbReference type="PROSITE" id="PS50297">
    <property type="entry name" value="ANK_REP_REGION"/>
    <property type="match status" value="1"/>
</dbReference>
<keyword evidence="1" id="KW-0677">Repeat</keyword>
<dbReference type="InterPro" id="IPR050745">
    <property type="entry name" value="Multifunctional_regulatory"/>
</dbReference>
<feature type="repeat" description="ANK" evidence="3">
    <location>
        <begin position="403"/>
        <end position="435"/>
    </location>
</feature>